<gene>
    <name evidence="13" type="ORF">V565_021500</name>
</gene>
<feature type="compositionally biased region" description="Low complexity" evidence="11">
    <location>
        <begin position="7"/>
        <end position="18"/>
    </location>
</feature>
<dbReference type="STRING" id="1423351.A0A074S4H0"/>
<feature type="region of interest" description="Disordered" evidence="11">
    <location>
        <begin position="525"/>
        <end position="599"/>
    </location>
</feature>
<feature type="compositionally biased region" description="Gly residues" evidence="11">
    <location>
        <begin position="37"/>
        <end position="48"/>
    </location>
</feature>
<dbReference type="GO" id="GO:0034398">
    <property type="term" value="P:telomere tethering at nuclear periphery"/>
    <property type="evidence" value="ECO:0007669"/>
    <property type="project" value="TreeGrafter"/>
</dbReference>
<dbReference type="FunFam" id="1.10.10.2360:FF:000001">
    <property type="entry name" value="Nuclear pore complex protein Nup98-Nup96"/>
    <property type="match status" value="1"/>
</dbReference>
<keyword evidence="10" id="KW-0539">Nucleus</keyword>
<comment type="similarity">
    <text evidence="2">Belongs to the nucleoporin GLFG family.</text>
</comment>
<evidence type="ECO:0000256" key="6">
    <source>
        <dbReference type="ARBA" id="ARBA00022816"/>
    </source>
</evidence>
<evidence type="ECO:0000256" key="10">
    <source>
        <dbReference type="ARBA" id="ARBA00023242"/>
    </source>
</evidence>
<evidence type="ECO:0000256" key="9">
    <source>
        <dbReference type="ARBA" id="ARBA00023132"/>
    </source>
</evidence>
<comment type="caution">
    <text evidence="13">The sequence shown here is derived from an EMBL/GenBank/DDBJ whole genome shotgun (WGS) entry which is preliminary data.</text>
</comment>
<evidence type="ECO:0000256" key="11">
    <source>
        <dbReference type="SAM" id="MobiDB-lite"/>
    </source>
</evidence>
<dbReference type="Gene3D" id="3.30.1610.10">
    <property type="entry name" value="Peptidase S59, nucleoporin"/>
    <property type="match status" value="1"/>
</dbReference>
<comment type="subcellular location">
    <subcellularLocation>
        <location evidence="1">Nucleus</location>
        <location evidence="1">Nuclear pore complex</location>
    </subcellularLocation>
</comment>
<dbReference type="HOGENOM" id="CLU_002330_0_0_1"/>
<keyword evidence="3" id="KW-0813">Transport</keyword>
<evidence type="ECO:0000256" key="4">
    <source>
        <dbReference type="ARBA" id="ARBA00022737"/>
    </source>
</evidence>
<dbReference type="GO" id="GO:0003723">
    <property type="term" value="F:RNA binding"/>
    <property type="evidence" value="ECO:0007669"/>
    <property type="project" value="TreeGrafter"/>
</dbReference>
<feature type="compositionally biased region" description="Polar residues" evidence="11">
    <location>
        <begin position="731"/>
        <end position="754"/>
    </location>
</feature>
<dbReference type="EMBL" id="AZST01000037">
    <property type="protein sequence ID" value="KEP54149.1"/>
    <property type="molecule type" value="Genomic_DNA"/>
</dbReference>
<feature type="compositionally biased region" description="Basic and acidic residues" evidence="11">
    <location>
        <begin position="1151"/>
        <end position="1160"/>
    </location>
</feature>
<evidence type="ECO:0000256" key="5">
    <source>
        <dbReference type="ARBA" id="ARBA00022813"/>
    </source>
</evidence>
<feature type="compositionally biased region" description="Polar residues" evidence="11">
    <location>
        <begin position="314"/>
        <end position="324"/>
    </location>
</feature>
<feature type="compositionally biased region" description="Polar residues" evidence="11">
    <location>
        <begin position="1078"/>
        <end position="1090"/>
    </location>
</feature>
<dbReference type="InterPro" id="IPR025574">
    <property type="entry name" value="Nucleoporin_FG_rpt"/>
</dbReference>
<reference evidence="13 14" key="1">
    <citation type="submission" date="2013-12" db="EMBL/GenBank/DDBJ databases">
        <authorList>
            <person name="Cubeta M."/>
            <person name="Pakala S."/>
            <person name="Fedorova N."/>
            <person name="Thomas E."/>
            <person name="Dean R."/>
            <person name="Jabaji S."/>
            <person name="Neate S."/>
            <person name="Toda T."/>
            <person name="Tavantzis S."/>
            <person name="Vilgalys R."/>
            <person name="Bharathan N."/>
            <person name="Pakala S."/>
            <person name="Losada L.S."/>
            <person name="Zafar N."/>
            <person name="Nierman W."/>
        </authorList>
    </citation>
    <scope>NUCLEOTIDE SEQUENCE [LARGE SCALE GENOMIC DNA]</scope>
    <source>
        <strain evidence="13 14">123E</strain>
    </source>
</reference>
<feature type="compositionally biased region" description="Low complexity" evidence="11">
    <location>
        <begin position="569"/>
        <end position="578"/>
    </location>
</feature>
<dbReference type="GO" id="GO:0017056">
    <property type="term" value="F:structural constituent of nuclear pore"/>
    <property type="evidence" value="ECO:0007669"/>
    <property type="project" value="InterPro"/>
</dbReference>
<dbReference type="Pfam" id="PF13634">
    <property type="entry name" value="Nucleoporin_FG"/>
    <property type="match status" value="6"/>
</dbReference>
<keyword evidence="6" id="KW-0509">mRNA transport</keyword>
<accession>A0A074S4H0</accession>
<feature type="compositionally biased region" description="Acidic residues" evidence="11">
    <location>
        <begin position="1027"/>
        <end position="1050"/>
    </location>
</feature>
<feature type="compositionally biased region" description="Gly residues" evidence="11">
    <location>
        <begin position="559"/>
        <end position="568"/>
    </location>
</feature>
<feature type="compositionally biased region" description="Low complexity" evidence="11">
    <location>
        <begin position="49"/>
        <end position="80"/>
    </location>
</feature>
<feature type="compositionally biased region" description="Low complexity" evidence="11">
    <location>
        <begin position="303"/>
        <end position="313"/>
    </location>
</feature>
<protein>
    <submittedName>
        <fullName evidence="13">Nucleoporin</fullName>
    </submittedName>
</protein>
<dbReference type="GO" id="GO:0051028">
    <property type="term" value="P:mRNA transport"/>
    <property type="evidence" value="ECO:0007669"/>
    <property type="project" value="UniProtKB-KW"/>
</dbReference>
<dbReference type="GO" id="GO:0006606">
    <property type="term" value="P:protein import into nucleus"/>
    <property type="evidence" value="ECO:0007669"/>
    <property type="project" value="TreeGrafter"/>
</dbReference>
<name>A0A074S4H0_9AGAM</name>
<feature type="compositionally biased region" description="Low complexity" evidence="11">
    <location>
        <begin position="755"/>
        <end position="768"/>
    </location>
</feature>
<dbReference type="Proteomes" id="UP000027456">
    <property type="component" value="Unassembled WGS sequence"/>
</dbReference>
<keyword evidence="7" id="KW-0653">Protein transport</keyword>
<dbReference type="PANTHER" id="PTHR23198:SF6">
    <property type="entry name" value="NUCLEAR PORE COMPLEX PROTEIN NUP98-NUP96"/>
    <property type="match status" value="1"/>
</dbReference>
<evidence type="ECO:0000256" key="2">
    <source>
        <dbReference type="ARBA" id="ARBA00008926"/>
    </source>
</evidence>
<keyword evidence="4" id="KW-0677">Repeat</keyword>
<dbReference type="GO" id="GO:0008139">
    <property type="term" value="F:nuclear localization sequence binding"/>
    <property type="evidence" value="ECO:0007669"/>
    <property type="project" value="TreeGrafter"/>
</dbReference>
<evidence type="ECO:0000256" key="7">
    <source>
        <dbReference type="ARBA" id="ARBA00022927"/>
    </source>
</evidence>
<dbReference type="SUPFAM" id="SSF82215">
    <property type="entry name" value="C-terminal autoproteolytic domain of nucleoporin nup98"/>
    <property type="match status" value="1"/>
</dbReference>
<dbReference type="GO" id="GO:0044614">
    <property type="term" value="C:nuclear pore cytoplasmic filaments"/>
    <property type="evidence" value="ECO:0007669"/>
    <property type="project" value="TreeGrafter"/>
</dbReference>
<sequence>MFGSTWGQNNQNPQNQGQQGTGLFGQPAQQPAQPQGGAFGNTGFGSAGFGQQQQQQQQQQPGQTTMFGQQPQAQPQQAGFGAFGGATNTASTFGQQPKPFGSTGFGATNTTTTPSFSFGSASNTTQPTANAFGGANTGGFGTQTQPQAGTFGQPSTSTFGSGTTGTGFGSTNTGGAFGATNTGGAFGATNNTAGGIFGAAKPATGGLFGSTAATTPTNAAGQGTASPAYIATQERDTAVGGSSTTLHYQSITAMPAYRNFSFEELRAQDYAAGRKNSTSTGFGQTSAFGATTATAAPSAGLFGQPAQQSQPQQTNLFGQPAQPAQTTSLFGQNTNTQTTGAFGQPAANPGTGLFGQAQTQPAQQSAGLFGQPANNTTPAATGVFGQPSTATTNAFGSNTGAASSFGGGLFGQKPATAGTFGATPAQPSTGFGTFGQNNQAQTGQTTGIFGQAQQAQQPQPASTGFGFGANNTANKPLFGQPAAPAQTTGLFGQPAQQNTGAGLFGQPAQNAAAQPAQTGGLFGGFGQNQQQNQAQPAQPSGGLFGQPAQAQPAATAGTGLFGGGGGLFGQNNQQQQQQPATSLFGKPAGTTGGLFGNTTTAAPTTGGLFGSTSMVNTQQPAAGGGLFGQANKSIFGSTPTINNPAQQTSIFGQSVQSAAQPSLSASIDQNPFGNNPLFANLPPGPHVFSVSQNQAKKPLISVSPRKSFYRPSTPQLTKLRGFATPPPSASVDASVNPFTRSSSVGPKLGQSLNASSLGQSPSLSASLSDNKALGGRSSVKKLVLDKDINASELPTSGSLFGAGVRSTPTKNKVVFHPDLVQRAVAGDGLFGSTISRAALPAPRASIDLGPSPSYSANAPAREESTVRDDTPAITAADGDYWMVPPLSELQGMSHDQLVSVPNFTVGRHGYGKITFLDPVDLTTVYAISDIPEKTVLFEEGACTVYPDESQKAARGEGLNVPSEISLERCWPKDKATRAPIKNPNDPVWQRQERKLRKMKDTEFISFEPEGGVWTFRVPHFTRYGLGSDEEDEDEGVPPASDEDEEQDEEESLGHQTEDSESESTPEPESERRLVLAAKSTTPEAPRTSNRLGPFASSIDLDPRRVQVMQASMFHNEPAPEVTRDRSTFLARDVLPETTDKVAAIPKPKAKPKPETVPEPLRKYERVSNDKSVTKSFAGAYMDAGLALGRSFRVSWGPNGELVHLGRICGAAEKDALPSSPSIVNVSKVSLLSNPEDVEVQRANKLLDYQIKNSDVDLDDQGVPIATPNDDIRFHQVADLFGPDDRSHESSVWRLGAALFDEINVRLAQSVAADVREQITAMRRRHALAKWLQLTVAPSVEFDLRELSNASGANRAFLMLTGNQVARATEAVMEANEMHLATLISQIGGDVEFRNDIESQLAKWKEQKIDAHIEVWVRKIYALLAGIVGSVEGSKSRDPAEKSSDIVVAESLDWKRVYGLHLWFGGFFNSPSVEALESYEAACSDSSLATAPPHPWYIERPASIDSEALRWSVLGESIPKDALFEIIKLAMDDTVPLDVALYPRAFGPSPIDYRISWHAYILLARVLQKRDVSDRTVLEEGNEEPQLSYSHKADVITSNYAFQLESLGLWWYSIFVLLHLQESDGRLIAIKALLARHVSELDEEKEEFLINQLCVPHDWIEEAKAVISQYTNQSYQAFEYFVAAGQAKPAYDMALRDLAPEAAIRNDFDLLTSLFTDKGFEGLDDWTFRGQLYLQYADCMAKLPELLLDVAIGEPDATQAAEMERLSRAVPQLLGLLPEMFPDKSNIRQQICLGNMISSLMQFLPALKHRGMTIRPQLQSAMVEESVRLEHIQAMAHERFMTAIETLG</sequence>
<feature type="domain" description="Peptidase S59" evidence="12">
    <location>
        <begin position="877"/>
        <end position="1020"/>
    </location>
</feature>
<feature type="compositionally biased region" description="Acidic residues" evidence="11">
    <location>
        <begin position="1058"/>
        <end position="1067"/>
    </location>
</feature>
<dbReference type="PANTHER" id="PTHR23198">
    <property type="entry name" value="NUCLEOPORIN"/>
    <property type="match status" value="1"/>
</dbReference>
<keyword evidence="9" id="KW-0906">Nuclear pore complex</keyword>
<keyword evidence="14" id="KW-1185">Reference proteome</keyword>
<dbReference type="Pfam" id="PF04096">
    <property type="entry name" value="Nucleoporin2"/>
    <property type="match status" value="1"/>
</dbReference>
<keyword evidence="8" id="KW-0811">Translocation</keyword>
<evidence type="ECO:0000313" key="13">
    <source>
        <dbReference type="EMBL" id="KEP54149.1"/>
    </source>
</evidence>
<feature type="region of interest" description="Disordered" evidence="11">
    <location>
        <begin position="1"/>
        <end position="167"/>
    </location>
</feature>
<proteinExistence type="inferred from homology"/>
<dbReference type="OrthoDB" id="3797628at2759"/>
<dbReference type="InterPro" id="IPR021967">
    <property type="entry name" value="Nup98_C"/>
</dbReference>
<dbReference type="Gene3D" id="1.25.40.690">
    <property type="match status" value="1"/>
</dbReference>
<dbReference type="Pfam" id="PF12110">
    <property type="entry name" value="Nup96"/>
    <property type="match status" value="1"/>
</dbReference>
<evidence type="ECO:0000256" key="8">
    <source>
        <dbReference type="ARBA" id="ARBA00023010"/>
    </source>
</evidence>
<dbReference type="PROSITE" id="PS51434">
    <property type="entry name" value="NUP_C"/>
    <property type="match status" value="1"/>
</dbReference>
<evidence type="ECO:0000259" key="12">
    <source>
        <dbReference type="PROSITE" id="PS51434"/>
    </source>
</evidence>
<feature type="region of interest" description="Disordered" evidence="11">
    <location>
        <begin position="303"/>
        <end position="324"/>
    </location>
</feature>
<dbReference type="FunFam" id="3.30.1610.10:FF:000003">
    <property type="entry name" value="Nucleoporin SONB, putative"/>
    <property type="match status" value="1"/>
</dbReference>
<dbReference type="InterPro" id="IPR007230">
    <property type="entry name" value="Nup98_auto-Pept-S59_dom"/>
</dbReference>
<evidence type="ECO:0000313" key="14">
    <source>
        <dbReference type="Proteomes" id="UP000027456"/>
    </source>
</evidence>
<feature type="region of interest" description="Disordered" evidence="11">
    <location>
        <begin position="1023"/>
        <end position="1097"/>
    </location>
</feature>
<feature type="region of interest" description="Disordered" evidence="11">
    <location>
        <begin position="1140"/>
        <end position="1160"/>
    </location>
</feature>
<feature type="compositionally biased region" description="Low complexity" evidence="11">
    <location>
        <begin position="100"/>
        <end position="120"/>
    </location>
</feature>
<dbReference type="Gene3D" id="1.10.10.2360">
    <property type="match status" value="1"/>
</dbReference>
<dbReference type="GO" id="GO:0000973">
    <property type="term" value="P:post-transcriptional tethering of RNA polymerase II gene DNA at nuclear periphery"/>
    <property type="evidence" value="ECO:0007669"/>
    <property type="project" value="TreeGrafter"/>
</dbReference>
<organism evidence="13 14">
    <name type="scientific">Rhizoctonia solani 123E</name>
    <dbReference type="NCBI Taxonomy" id="1423351"/>
    <lineage>
        <taxon>Eukaryota</taxon>
        <taxon>Fungi</taxon>
        <taxon>Dikarya</taxon>
        <taxon>Basidiomycota</taxon>
        <taxon>Agaricomycotina</taxon>
        <taxon>Agaricomycetes</taxon>
        <taxon>Cantharellales</taxon>
        <taxon>Ceratobasidiaceae</taxon>
        <taxon>Rhizoctonia</taxon>
    </lineage>
</organism>
<feature type="compositionally biased region" description="Low complexity" evidence="11">
    <location>
        <begin position="527"/>
        <end position="558"/>
    </location>
</feature>
<feature type="region of interest" description="Disordered" evidence="11">
    <location>
        <begin position="701"/>
        <end position="771"/>
    </location>
</feature>
<dbReference type="InterPro" id="IPR037665">
    <property type="entry name" value="Nucleoporin_S59-like"/>
</dbReference>
<dbReference type="GO" id="GO:0006405">
    <property type="term" value="P:RNA export from nucleus"/>
    <property type="evidence" value="ECO:0007669"/>
    <property type="project" value="TreeGrafter"/>
</dbReference>
<dbReference type="InterPro" id="IPR036903">
    <property type="entry name" value="Nup98_auto-Pept-S59_dom_sf"/>
</dbReference>
<keyword evidence="5" id="KW-0068">Autocatalytic cleavage</keyword>
<feature type="compositionally biased region" description="Low complexity" evidence="11">
    <location>
        <begin position="25"/>
        <end position="36"/>
    </location>
</feature>
<evidence type="ECO:0000256" key="1">
    <source>
        <dbReference type="ARBA" id="ARBA00004567"/>
    </source>
</evidence>
<evidence type="ECO:0000256" key="3">
    <source>
        <dbReference type="ARBA" id="ARBA00022448"/>
    </source>
</evidence>